<feature type="transmembrane region" description="Helical" evidence="5">
    <location>
        <begin position="231"/>
        <end position="248"/>
    </location>
</feature>
<dbReference type="AlphaFoldDB" id="A0A538TVI9"/>
<dbReference type="PANTHER" id="PTHR43701:SF2">
    <property type="entry name" value="MEMBRANE TRANSPORTER PROTEIN YJNA-RELATED"/>
    <property type="match status" value="1"/>
</dbReference>
<evidence type="ECO:0000313" key="6">
    <source>
        <dbReference type="EMBL" id="TMQ67642.1"/>
    </source>
</evidence>
<dbReference type="Pfam" id="PF01925">
    <property type="entry name" value="TauE"/>
    <property type="match status" value="2"/>
</dbReference>
<dbReference type="EMBL" id="VBOY01000033">
    <property type="protein sequence ID" value="TMQ67642.1"/>
    <property type="molecule type" value="Genomic_DNA"/>
</dbReference>
<accession>A0A538TVI9</accession>
<proteinExistence type="inferred from homology"/>
<feature type="transmembrane region" description="Helical" evidence="5">
    <location>
        <begin position="131"/>
        <end position="154"/>
    </location>
</feature>
<feature type="transmembrane region" description="Helical" evidence="5">
    <location>
        <begin position="73"/>
        <end position="95"/>
    </location>
</feature>
<comment type="subcellular location">
    <subcellularLocation>
        <location evidence="5">Cell membrane</location>
        <topology evidence="5">Multi-pass membrane protein</topology>
    </subcellularLocation>
    <subcellularLocation>
        <location evidence="1">Membrane</location>
        <topology evidence="1">Multi-pass membrane protein</topology>
    </subcellularLocation>
</comment>
<dbReference type="InterPro" id="IPR051598">
    <property type="entry name" value="TSUP/Inactive_protease-like"/>
</dbReference>
<evidence type="ECO:0000256" key="1">
    <source>
        <dbReference type="ARBA" id="ARBA00004141"/>
    </source>
</evidence>
<keyword evidence="2 5" id="KW-0812">Transmembrane</keyword>
<dbReference type="Proteomes" id="UP000316609">
    <property type="component" value="Unassembled WGS sequence"/>
</dbReference>
<evidence type="ECO:0000313" key="7">
    <source>
        <dbReference type="Proteomes" id="UP000316609"/>
    </source>
</evidence>
<keyword evidence="5" id="KW-1003">Cell membrane</keyword>
<protein>
    <recommendedName>
        <fullName evidence="5">Probable membrane transporter protein</fullName>
    </recommendedName>
</protein>
<gene>
    <name evidence="6" type="ORF">E6K78_03880</name>
</gene>
<evidence type="ECO:0000256" key="5">
    <source>
        <dbReference type="RuleBase" id="RU363041"/>
    </source>
</evidence>
<evidence type="ECO:0000256" key="3">
    <source>
        <dbReference type="ARBA" id="ARBA00022989"/>
    </source>
</evidence>
<comment type="similarity">
    <text evidence="5">Belongs to the 4-toluene sulfonate uptake permease (TSUP) (TC 2.A.102) family.</text>
</comment>
<dbReference type="PANTHER" id="PTHR43701">
    <property type="entry name" value="MEMBRANE TRANSPORTER PROTEIN MJ0441-RELATED"/>
    <property type="match status" value="1"/>
</dbReference>
<feature type="transmembrane region" description="Helical" evidence="5">
    <location>
        <begin position="101"/>
        <end position="119"/>
    </location>
</feature>
<keyword evidence="3 5" id="KW-1133">Transmembrane helix</keyword>
<evidence type="ECO:0000256" key="2">
    <source>
        <dbReference type="ARBA" id="ARBA00022692"/>
    </source>
</evidence>
<dbReference type="InterPro" id="IPR002781">
    <property type="entry name" value="TM_pro_TauE-like"/>
</dbReference>
<feature type="transmembrane region" description="Helical" evidence="5">
    <location>
        <begin position="204"/>
        <end position="225"/>
    </location>
</feature>
<keyword evidence="4 5" id="KW-0472">Membrane</keyword>
<feature type="transmembrane region" description="Helical" evidence="5">
    <location>
        <begin position="47"/>
        <end position="66"/>
    </location>
</feature>
<sequence>MPARDWLRGILAGVLAGAAGGLFGVGGGIILVPLLTTFFGFSQHQAHGTSLAFIGPTALAGLLVYGASSQVDWSIGLTLAAASIVSARFGARWAAHTSPLALRRAFAVLLALVAARLLWQSTTVSTTPLASLARFAFALGLGVATGLFSGYFGVGGGLVAVPGLTLGLGMAQHAAQGTSLLMIALVAPVGALEHARHGNVVTRWVVPLALGGMAVGAPATAWLAQRVPHDALVRAFAVFLIVNAALSWRQGAARVVPSRGVSSPER</sequence>
<organism evidence="6 7">
    <name type="scientific">Eiseniibacteriota bacterium</name>
    <dbReference type="NCBI Taxonomy" id="2212470"/>
    <lineage>
        <taxon>Bacteria</taxon>
        <taxon>Candidatus Eiseniibacteriota</taxon>
    </lineage>
</organism>
<feature type="transmembrane region" description="Helical" evidence="5">
    <location>
        <begin position="174"/>
        <end position="192"/>
    </location>
</feature>
<name>A0A538TVI9_UNCEI</name>
<dbReference type="GO" id="GO:0005886">
    <property type="term" value="C:plasma membrane"/>
    <property type="evidence" value="ECO:0007669"/>
    <property type="project" value="UniProtKB-SubCell"/>
</dbReference>
<feature type="transmembrane region" description="Helical" evidence="5">
    <location>
        <begin position="12"/>
        <end position="35"/>
    </location>
</feature>
<reference evidence="6 7" key="1">
    <citation type="journal article" date="2019" name="Nat. Microbiol.">
        <title>Mediterranean grassland soil C-N compound turnover is dependent on rainfall and depth, and is mediated by genomically divergent microorganisms.</title>
        <authorList>
            <person name="Diamond S."/>
            <person name="Andeer P.F."/>
            <person name="Li Z."/>
            <person name="Crits-Christoph A."/>
            <person name="Burstein D."/>
            <person name="Anantharaman K."/>
            <person name="Lane K.R."/>
            <person name="Thomas B.C."/>
            <person name="Pan C."/>
            <person name="Northen T.R."/>
            <person name="Banfield J.F."/>
        </authorList>
    </citation>
    <scope>NUCLEOTIDE SEQUENCE [LARGE SCALE GENOMIC DNA]</scope>
    <source>
        <strain evidence="6">WS_8</strain>
    </source>
</reference>
<evidence type="ECO:0000256" key="4">
    <source>
        <dbReference type="ARBA" id="ARBA00023136"/>
    </source>
</evidence>
<comment type="caution">
    <text evidence="6">The sequence shown here is derived from an EMBL/GenBank/DDBJ whole genome shotgun (WGS) entry which is preliminary data.</text>
</comment>